<organism evidence="1">
    <name type="scientific">uncultured Caudovirales phage</name>
    <dbReference type="NCBI Taxonomy" id="2100421"/>
    <lineage>
        <taxon>Viruses</taxon>
        <taxon>Duplodnaviria</taxon>
        <taxon>Heunggongvirae</taxon>
        <taxon>Uroviricota</taxon>
        <taxon>Caudoviricetes</taxon>
        <taxon>Peduoviridae</taxon>
        <taxon>Maltschvirus</taxon>
        <taxon>Maltschvirus maltsch</taxon>
    </lineage>
</organism>
<accession>A0A6J5LI42</accession>
<name>A0A6J5LI42_9CAUD</name>
<proteinExistence type="predicted"/>
<protein>
    <submittedName>
        <fullName evidence="1">Uncharacterized protein</fullName>
    </submittedName>
</protein>
<evidence type="ECO:0000313" key="1">
    <source>
        <dbReference type="EMBL" id="CAB4132973.1"/>
    </source>
</evidence>
<gene>
    <name evidence="1" type="ORF">UFOVP250_17</name>
</gene>
<sequence>MANLLSDLNVELTKVNLAVTNAINGIVSEVSSPKFSFGGTYNTLGVQTTPNLARGVLKNTGIYVTNGDLSHACDFRFVFGSGFNFMSYIPNLGLISGAIKNGQLAAANLIRAAILKLNETFRMAINAIILSVGFDPTGIVSTAFSTLKDIVRQINEKLKKIAQIIADIAFVYYLIQDIQEIIKWIETLPARLQAIVKSCLSNFTTSLNNIKNQIASIPGTVQKYATAALDGSIASLQQSTVDQQTQVDPTLVAAVSSGDTTSIAAAVGGIVDSAKATLAIGTKNNTINKSYP</sequence>
<reference evidence="1" key="1">
    <citation type="submission" date="2020-04" db="EMBL/GenBank/DDBJ databases">
        <authorList>
            <person name="Chiriac C."/>
            <person name="Salcher M."/>
            <person name="Ghai R."/>
            <person name="Kavagutti S V."/>
        </authorList>
    </citation>
    <scope>NUCLEOTIDE SEQUENCE</scope>
</reference>
<dbReference type="EMBL" id="LR796270">
    <property type="protein sequence ID" value="CAB4132973.1"/>
    <property type="molecule type" value="Genomic_DNA"/>
</dbReference>